<proteinExistence type="predicted"/>
<evidence type="ECO:0000256" key="9">
    <source>
        <dbReference type="ARBA" id="ARBA00022989"/>
    </source>
</evidence>
<dbReference type="Gene3D" id="3.30.565.10">
    <property type="entry name" value="Histidine kinase-like ATPase, C-terminal domain"/>
    <property type="match status" value="1"/>
</dbReference>
<dbReference type="SUPFAM" id="SSF47384">
    <property type="entry name" value="Homodimeric domain of signal transducing histidine kinase"/>
    <property type="match status" value="1"/>
</dbReference>
<dbReference type="GO" id="GO:0007234">
    <property type="term" value="P:osmosensory signaling via phosphorelay pathway"/>
    <property type="evidence" value="ECO:0007669"/>
    <property type="project" value="TreeGrafter"/>
</dbReference>
<evidence type="ECO:0000256" key="1">
    <source>
        <dbReference type="ARBA" id="ARBA00000085"/>
    </source>
</evidence>
<dbReference type="PANTHER" id="PTHR42878">
    <property type="entry name" value="TWO-COMPONENT HISTIDINE KINASE"/>
    <property type="match status" value="1"/>
</dbReference>
<keyword evidence="11" id="KW-0472">Membrane</keyword>
<evidence type="ECO:0000256" key="5">
    <source>
        <dbReference type="ARBA" id="ARBA00022692"/>
    </source>
</evidence>
<evidence type="ECO:0000256" key="10">
    <source>
        <dbReference type="ARBA" id="ARBA00023012"/>
    </source>
</evidence>
<keyword evidence="10" id="KW-0902">Two-component regulatory system</keyword>
<dbReference type="AlphaFoldDB" id="A0A318UCE5"/>
<evidence type="ECO:0000256" key="8">
    <source>
        <dbReference type="ARBA" id="ARBA00022840"/>
    </source>
</evidence>
<dbReference type="InterPro" id="IPR035965">
    <property type="entry name" value="PAS-like_dom_sf"/>
</dbReference>
<comment type="subcellular location">
    <subcellularLocation>
        <location evidence="2">Membrane</location>
        <topology evidence="2">Multi-pass membrane protein</topology>
    </subcellularLocation>
</comment>
<keyword evidence="12" id="KW-0175">Coiled coil</keyword>
<dbReference type="GO" id="GO:0030295">
    <property type="term" value="F:protein kinase activator activity"/>
    <property type="evidence" value="ECO:0007669"/>
    <property type="project" value="TreeGrafter"/>
</dbReference>
<dbReference type="SUPFAM" id="SSF55874">
    <property type="entry name" value="ATPase domain of HSP90 chaperone/DNA topoisomerase II/histidine kinase"/>
    <property type="match status" value="1"/>
</dbReference>
<dbReference type="PANTHER" id="PTHR42878:SF7">
    <property type="entry name" value="SENSOR HISTIDINE KINASE GLRK"/>
    <property type="match status" value="1"/>
</dbReference>
<dbReference type="Pfam" id="PF00512">
    <property type="entry name" value="HisKA"/>
    <property type="match status" value="1"/>
</dbReference>
<evidence type="ECO:0000256" key="6">
    <source>
        <dbReference type="ARBA" id="ARBA00022741"/>
    </source>
</evidence>
<dbReference type="EC" id="2.7.13.3" evidence="3"/>
<gene>
    <name evidence="14" type="ORF">B0O44_104227</name>
</gene>
<keyword evidence="7 14" id="KW-0418">Kinase</keyword>
<dbReference type="InterPro" id="IPR000014">
    <property type="entry name" value="PAS"/>
</dbReference>
<dbReference type="InterPro" id="IPR036097">
    <property type="entry name" value="HisK_dim/P_sf"/>
</dbReference>
<dbReference type="GO" id="GO:0016020">
    <property type="term" value="C:membrane"/>
    <property type="evidence" value="ECO:0007669"/>
    <property type="project" value="UniProtKB-SubCell"/>
</dbReference>
<keyword evidence="9" id="KW-1133">Transmembrane helix</keyword>
<keyword evidence="8" id="KW-0067">ATP-binding</keyword>
<comment type="catalytic activity">
    <reaction evidence="1">
        <text>ATP + protein L-histidine = ADP + protein N-phospho-L-histidine.</text>
        <dbReference type="EC" id="2.7.13.3"/>
    </reaction>
</comment>
<dbReference type="CDD" id="cd00082">
    <property type="entry name" value="HisKA"/>
    <property type="match status" value="1"/>
</dbReference>
<dbReference type="EMBL" id="QKLU01000004">
    <property type="protein sequence ID" value="PYF74056.1"/>
    <property type="molecule type" value="Genomic_DNA"/>
</dbReference>
<dbReference type="SMART" id="SM00091">
    <property type="entry name" value="PAS"/>
    <property type="match status" value="1"/>
</dbReference>
<comment type="caution">
    <text evidence="14">The sequence shown here is derived from an EMBL/GenBank/DDBJ whole genome shotgun (WGS) entry which is preliminary data.</text>
</comment>
<dbReference type="InterPro" id="IPR003594">
    <property type="entry name" value="HATPase_dom"/>
</dbReference>
<feature type="domain" description="Histidine kinase" evidence="13">
    <location>
        <begin position="183"/>
        <end position="397"/>
    </location>
</feature>
<dbReference type="SUPFAM" id="SSF55785">
    <property type="entry name" value="PYP-like sensor domain (PAS domain)"/>
    <property type="match status" value="1"/>
</dbReference>
<dbReference type="InterPro" id="IPR005467">
    <property type="entry name" value="His_kinase_dom"/>
</dbReference>
<protein>
    <recommendedName>
        <fullName evidence="3">histidine kinase</fullName>
        <ecNumber evidence="3">2.7.13.3</ecNumber>
    </recommendedName>
</protein>
<dbReference type="RefSeq" id="WP_110830974.1">
    <property type="nucleotide sequence ID" value="NZ_QKLU01000004.1"/>
</dbReference>
<evidence type="ECO:0000256" key="12">
    <source>
        <dbReference type="SAM" id="Coils"/>
    </source>
</evidence>
<dbReference type="Proteomes" id="UP000248198">
    <property type="component" value="Unassembled WGS sequence"/>
</dbReference>
<dbReference type="PROSITE" id="PS50109">
    <property type="entry name" value="HIS_KIN"/>
    <property type="match status" value="1"/>
</dbReference>
<accession>A0A318UCE5</accession>
<dbReference type="SMART" id="SM00387">
    <property type="entry name" value="HATPase_c"/>
    <property type="match status" value="1"/>
</dbReference>
<keyword evidence="6" id="KW-0547">Nucleotide-binding</keyword>
<dbReference type="GO" id="GO:0000155">
    <property type="term" value="F:phosphorelay sensor kinase activity"/>
    <property type="evidence" value="ECO:0007669"/>
    <property type="project" value="InterPro"/>
</dbReference>
<dbReference type="InterPro" id="IPR036890">
    <property type="entry name" value="HATPase_C_sf"/>
</dbReference>
<feature type="coiled-coil region" evidence="12">
    <location>
        <begin position="20"/>
        <end position="54"/>
    </location>
</feature>
<evidence type="ECO:0000313" key="15">
    <source>
        <dbReference type="Proteomes" id="UP000248198"/>
    </source>
</evidence>
<evidence type="ECO:0000256" key="4">
    <source>
        <dbReference type="ARBA" id="ARBA00022679"/>
    </source>
</evidence>
<name>A0A318UCE5_9SPHI</name>
<evidence type="ECO:0000256" key="11">
    <source>
        <dbReference type="ARBA" id="ARBA00023136"/>
    </source>
</evidence>
<evidence type="ECO:0000259" key="13">
    <source>
        <dbReference type="PROSITE" id="PS50109"/>
    </source>
</evidence>
<sequence>MTKNNHLTGTGASAEDPDETRRLRERIVLLEAELAGSKQQLSELESKCKEQNHLLMVFLDHLPICLYRAKFDGTITYSSGAGHKLLGSGYVDVIGKNSFELYPYCWEMVQQVIKEGIAHQIHHFTVDGKELYFHDTMVKDPMDEAYIGISFDVTDLNHAKKEIERQAAELAEIMAFKDRLFSVISHDLRSPLNNLMSAAQLAEEELISGQEHLEMVHQINLNVKQVRSVLDSILKWSFLQMGQQQDPVKIQMSGFIREHIDLFALLAFKKQIEIRVDCPENLSVHADADLLSLVLRNFIDNAVKFTPFGGQISIGLKAMAGQQTFFVSNTTEKGIDEETITRILSTRDMQSDYGTDNELGSGYGLQLCKEFISKMNSELKIEGYREGWTTFYFEIKD</sequence>
<keyword evidence="5" id="KW-0812">Transmembrane</keyword>
<dbReference type="SMART" id="SM00388">
    <property type="entry name" value="HisKA"/>
    <property type="match status" value="1"/>
</dbReference>
<evidence type="ECO:0000256" key="3">
    <source>
        <dbReference type="ARBA" id="ARBA00012438"/>
    </source>
</evidence>
<dbReference type="Pfam" id="PF02518">
    <property type="entry name" value="HATPase_c"/>
    <property type="match status" value="1"/>
</dbReference>
<dbReference type="InterPro" id="IPR003661">
    <property type="entry name" value="HisK_dim/P_dom"/>
</dbReference>
<evidence type="ECO:0000256" key="7">
    <source>
        <dbReference type="ARBA" id="ARBA00022777"/>
    </source>
</evidence>
<keyword evidence="15" id="KW-1185">Reference proteome</keyword>
<keyword evidence="4" id="KW-0808">Transferase</keyword>
<dbReference type="GO" id="GO:0000156">
    <property type="term" value="F:phosphorelay response regulator activity"/>
    <property type="evidence" value="ECO:0007669"/>
    <property type="project" value="TreeGrafter"/>
</dbReference>
<reference evidence="14 15" key="1">
    <citation type="submission" date="2018-06" db="EMBL/GenBank/DDBJ databases">
        <title>Genomic Encyclopedia of Archaeal and Bacterial Type Strains, Phase II (KMG-II): from individual species to whole genera.</title>
        <authorList>
            <person name="Goeker M."/>
        </authorList>
    </citation>
    <scope>NUCLEOTIDE SEQUENCE [LARGE SCALE GENOMIC DNA]</scope>
    <source>
        <strain evidence="14 15">DSM 27372</strain>
    </source>
</reference>
<organism evidence="14 15">
    <name type="scientific">Pedobacter nutrimenti</name>
    <dbReference type="NCBI Taxonomy" id="1241337"/>
    <lineage>
        <taxon>Bacteria</taxon>
        <taxon>Pseudomonadati</taxon>
        <taxon>Bacteroidota</taxon>
        <taxon>Sphingobacteriia</taxon>
        <taxon>Sphingobacteriales</taxon>
        <taxon>Sphingobacteriaceae</taxon>
        <taxon>Pedobacter</taxon>
    </lineage>
</organism>
<evidence type="ECO:0000256" key="2">
    <source>
        <dbReference type="ARBA" id="ARBA00004141"/>
    </source>
</evidence>
<dbReference type="Gene3D" id="1.10.287.130">
    <property type="match status" value="1"/>
</dbReference>
<dbReference type="GO" id="GO:0005524">
    <property type="term" value="F:ATP binding"/>
    <property type="evidence" value="ECO:0007669"/>
    <property type="project" value="UniProtKB-KW"/>
</dbReference>
<evidence type="ECO:0000313" key="14">
    <source>
        <dbReference type="EMBL" id="PYF74056.1"/>
    </source>
</evidence>
<dbReference type="Gene3D" id="3.30.450.20">
    <property type="entry name" value="PAS domain"/>
    <property type="match status" value="1"/>
</dbReference>
<dbReference type="InterPro" id="IPR050351">
    <property type="entry name" value="BphY/WalK/GraS-like"/>
</dbReference>
<dbReference type="OrthoDB" id="9813151at2"/>